<gene>
    <name evidence="2" type="ORF">QBC41DRAFT_347723</name>
</gene>
<evidence type="ECO:0000313" key="2">
    <source>
        <dbReference type="EMBL" id="KAK0667791.1"/>
    </source>
</evidence>
<keyword evidence="1" id="KW-0732">Signal</keyword>
<evidence type="ECO:0008006" key="4">
    <source>
        <dbReference type="Google" id="ProtNLM"/>
    </source>
</evidence>
<feature type="chain" id="PRO_5041468694" description="Extracellular membrane protein CFEM domain-containing protein" evidence="1">
    <location>
        <begin position="18"/>
        <end position="91"/>
    </location>
</feature>
<evidence type="ECO:0000313" key="3">
    <source>
        <dbReference type="Proteomes" id="UP001174997"/>
    </source>
</evidence>
<dbReference type="AlphaFoldDB" id="A0AA39ZBE4"/>
<organism evidence="2 3">
    <name type="scientific">Cercophora samala</name>
    <dbReference type="NCBI Taxonomy" id="330535"/>
    <lineage>
        <taxon>Eukaryota</taxon>
        <taxon>Fungi</taxon>
        <taxon>Dikarya</taxon>
        <taxon>Ascomycota</taxon>
        <taxon>Pezizomycotina</taxon>
        <taxon>Sordariomycetes</taxon>
        <taxon>Sordariomycetidae</taxon>
        <taxon>Sordariales</taxon>
        <taxon>Lasiosphaeriaceae</taxon>
        <taxon>Cercophora</taxon>
    </lineage>
</organism>
<protein>
    <recommendedName>
        <fullName evidence="4">Extracellular membrane protein CFEM domain-containing protein</fullName>
    </recommendedName>
</protein>
<accession>A0AA39ZBE4</accession>
<name>A0AA39ZBE4_9PEZI</name>
<evidence type="ECO:0000256" key="1">
    <source>
        <dbReference type="SAM" id="SignalP"/>
    </source>
</evidence>
<dbReference type="EMBL" id="JAULSY010000066">
    <property type="protein sequence ID" value="KAK0667791.1"/>
    <property type="molecule type" value="Genomic_DNA"/>
</dbReference>
<sequence length="91" mass="9353">MKFAALSIISLFGMAIAAPAPHGATASSPLLSPRQDDVCTVLCSAGSGKLVCDCSAVKARSEEILKAKRQDSDPDCSQGQDDGLCVEIGIN</sequence>
<keyword evidence="3" id="KW-1185">Reference proteome</keyword>
<dbReference type="Proteomes" id="UP001174997">
    <property type="component" value="Unassembled WGS sequence"/>
</dbReference>
<proteinExistence type="predicted"/>
<comment type="caution">
    <text evidence="2">The sequence shown here is derived from an EMBL/GenBank/DDBJ whole genome shotgun (WGS) entry which is preliminary data.</text>
</comment>
<feature type="signal peptide" evidence="1">
    <location>
        <begin position="1"/>
        <end position="17"/>
    </location>
</feature>
<reference evidence="2" key="1">
    <citation type="submission" date="2023-06" db="EMBL/GenBank/DDBJ databases">
        <title>Genome-scale phylogeny and comparative genomics of the fungal order Sordariales.</title>
        <authorList>
            <consortium name="Lawrence Berkeley National Laboratory"/>
            <person name="Hensen N."/>
            <person name="Bonometti L."/>
            <person name="Westerberg I."/>
            <person name="Brannstrom I.O."/>
            <person name="Guillou S."/>
            <person name="Cros-Aarteil S."/>
            <person name="Calhoun S."/>
            <person name="Haridas S."/>
            <person name="Kuo A."/>
            <person name="Mondo S."/>
            <person name="Pangilinan J."/>
            <person name="Riley R."/>
            <person name="Labutti K."/>
            <person name="Andreopoulos B."/>
            <person name="Lipzen A."/>
            <person name="Chen C."/>
            <person name="Yanf M."/>
            <person name="Daum C."/>
            <person name="Ng V."/>
            <person name="Clum A."/>
            <person name="Steindorff A."/>
            <person name="Ohm R."/>
            <person name="Martin F."/>
            <person name="Silar P."/>
            <person name="Natvig D."/>
            <person name="Lalanne C."/>
            <person name="Gautier V."/>
            <person name="Ament-Velasquez S.L."/>
            <person name="Kruys A."/>
            <person name="Hutchinson M.I."/>
            <person name="Powell A.J."/>
            <person name="Barry K."/>
            <person name="Miller A.N."/>
            <person name="Grigoriev I.V."/>
            <person name="Debuchy R."/>
            <person name="Gladieux P."/>
            <person name="Thoren M.H."/>
            <person name="Johannesson H."/>
        </authorList>
    </citation>
    <scope>NUCLEOTIDE SEQUENCE</scope>
    <source>
        <strain evidence="2">CBS 307.81</strain>
    </source>
</reference>